<dbReference type="InterPro" id="IPR012337">
    <property type="entry name" value="RNaseH-like_sf"/>
</dbReference>
<dbReference type="Proteomes" id="UP000184368">
    <property type="component" value="Unassembled WGS sequence"/>
</dbReference>
<dbReference type="PANTHER" id="PTHR47515:SF2">
    <property type="entry name" value="INTEGRASE CORE DOMAIN PROTEIN"/>
    <property type="match status" value="1"/>
</dbReference>
<sequence length="58" mass="6715">MQNAFVERNNGSLRKELLDAYLFFSLAEVRAMAEAWQRDCNNSRPHQALGFVPPLDYL</sequence>
<dbReference type="GO" id="GO:0015074">
    <property type="term" value="P:DNA integration"/>
    <property type="evidence" value="ECO:0007669"/>
    <property type="project" value="InterPro"/>
</dbReference>
<name>A0A1M5HTJ3_9BACT</name>
<dbReference type="EMBL" id="FQUO01000020">
    <property type="protein sequence ID" value="SHG19253.1"/>
    <property type="molecule type" value="Genomic_DNA"/>
</dbReference>
<organism evidence="2 3">
    <name type="scientific">Cnuella takakiae</name>
    <dbReference type="NCBI Taxonomy" id="1302690"/>
    <lineage>
        <taxon>Bacteria</taxon>
        <taxon>Pseudomonadati</taxon>
        <taxon>Bacteroidota</taxon>
        <taxon>Chitinophagia</taxon>
        <taxon>Chitinophagales</taxon>
        <taxon>Chitinophagaceae</taxon>
        <taxon>Cnuella</taxon>
    </lineage>
</organism>
<evidence type="ECO:0000313" key="2">
    <source>
        <dbReference type="EMBL" id="SHG19253.1"/>
    </source>
</evidence>
<dbReference type="SUPFAM" id="SSF53098">
    <property type="entry name" value="Ribonuclease H-like"/>
    <property type="match status" value="1"/>
</dbReference>
<dbReference type="InterPro" id="IPR001584">
    <property type="entry name" value="Integrase_cat-core"/>
</dbReference>
<dbReference type="PANTHER" id="PTHR47515">
    <property type="entry name" value="LOW CALCIUM RESPONSE LOCUS PROTEIN T"/>
    <property type="match status" value="1"/>
</dbReference>
<evidence type="ECO:0000313" key="3">
    <source>
        <dbReference type="Proteomes" id="UP000184368"/>
    </source>
</evidence>
<dbReference type="Pfam" id="PF13683">
    <property type="entry name" value="rve_3"/>
    <property type="match status" value="1"/>
</dbReference>
<proteinExistence type="predicted"/>
<gene>
    <name evidence="2" type="ORF">SAMN05444008_12052</name>
</gene>
<protein>
    <submittedName>
        <fullName evidence="2">Integrase core domain-containing protein</fullName>
    </submittedName>
</protein>
<keyword evidence="3" id="KW-1185">Reference proteome</keyword>
<reference evidence="2 3" key="1">
    <citation type="submission" date="2016-11" db="EMBL/GenBank/DDBJ databases">
        <authorList>
            <person name="Jaros S."/>
            <person name="Januszkiewicz K."/>
            <person name="Wedrychowicz H."/>
        </authorList>
    </citation>
    <scope>NUCLEOTIDE SEQUENCE [LARGE SCALE GENOMIC DNA]</scope>
    <source>
        <strain evidence="2 3">DSM 26897</strain>
    </source>
</reference>
<feature type="domain" description="Integrase catalytic" evidence="1">
    <location>
        <begin position="1"/>
        <end position="54"/>
    </location>
</feature>
<accession>A0A1M5HTJ3</accession>
<dbReference type="AlphaFoldDB" id="A0A1M5HTJ3"/>
<evidence type="ECO:0000259" key="1">
    <source>
        <dbReference type="Pfam" id="PF13683"/>
    </source>
</evidence>